<sequence length="372" mass="39749">MALIYTEEQEMLRDAAKGFLGDNAPVTAFRKLRDAGEPLAWSRALWREMAEMGWAGILIEEEFGGLDFGLTGAALLLEEMGRNLTASPFLASAVIAATALRGGSKTQKSAWLPKIATGEAVIALALEEGIKHNPEACTLEATKSGNGYRLNGSKSYVFEGFEADGYLVLARSEDGLCLFMVDAKTTGLSAAATKLLDSRNYAQLTLENVEVTGGDLIGEAGKGLEALEPALNAGRIGLSAEILGAASQCFDSSIEYLKERKQFGQVIGSFQGLQHRAAHLYSELELVRSCVIKAGQDFEANPEHAGMIASLAKAKSGEVGILAANEGVQMLGGIGMTDELDMGLYMKRIRAAQELLGDAAFHADRFAKWRGF</sequence>
<dbReference type="PANTHER" id="PTHR43884:SF20">
    <property type="entry name" value="ACYL-COA DEHYDROGENASE FADE28"/>
    <property type="match status" value="1"/>
</dbReference>
<accession>A0A3B0R4G8</accession>
<dbReference type="AlphaFoldDB" id="A0A3B0R4G8"/>
<dbReference type="InterPro" id="IPR009100">
    <property type="entry name" value="AcylCoA_DH/oxidase_NM_dom_sf"/>
</dbReference>
<evidence type="ECO:0000259" key="7">
    <source>
        <dbReference type="Pfam" id="PF02771"/>
    </source>
</evidence>
<keyword evidence="5" id="KW-0560">Oxidoreductase</keyword>
<evidence type="ECO:0000256" key="3">
    <source>
        <dbReference type="ARBA" id="ARBA00022630"/>
    </source>
</evidence>
<protein>
    <submittedName>
        <fullName evidence="8">Acyl-CoA dehydrogenase family protein</fullName>
    </submittedName>
</protein>
<reference evidence="8" key="1">
    <citation type="submission" date="2018-06" db="EMBL/GenBank/DDBJ databases">
        <authorList>
            <person name="Zhirakovskaya E."/>
        </authorList>
    </citation>
    <scope>NUCLEOTIDE SEQUENCE</scope>
</reference>
<dbReference type="Gene3D" id="1.20.140.10">
    <property type="entry name" value="Butyryl-CoA Dehydrogenase, subunit A, domain 3"/>
    <property type="match status" value="1"/>
</dbReference>
<dbReference type="InterPro" id="IPR036250">
    <property type="entry name" value="AcylCo_DH-like_C"/>
</dbReference>
<dbReference type="InterPro" id="IPR037069">
    <property type="entry name" value="AcylCoA_DH/ox_N_sf"/>
</dbReference>
<evidence type="ECO:0000256" key="5">
    <source>
        <dbReference type="ARBA" id="ARBA00023002"/>
    </source>
</evidence>
<organism evidence="8">
    <name type="scientific">hydrothermal vent metagenome</name>
    <dbReference type="NCBI Taxonomy" id="652676"/>
    <lineage>
        <taxon>unclassified sequences</taxon>
        <taxon>metagenomes</taxon>
        <taxon>ecological metagenomes</taxon>
    </lineage>
</organism>
<dbReference type="CDD" id="cd00567">
    <property type="entry name" value="ACAD"/>
    <property type="match status" value="1"/>
</dbReference>
<proteinExistence type="inferred from homology"/>
<dbReference type="InterPro" id="IPR046373">
    <property type="entry name" value="Acyl-CoA_Oxase/DH_mid-dom_sf"/>
</dbReference>
<feature type="domain" description="Acyl-CoA dehydrogenase/oxidase N-terminal" evidence="7">
    <location>
        <begin position="6"/>
        <end position="119"/>
    </location>
</feature>
<dbReference type="GO" id="GO:0050660">
    <property type="term" value="F:flavin adenine dinucleotide binding"/>
    <property type="evidence" value="ECO:0007669"/>
    <property type="project" value="InterPro"/>
</dbReference>
<dbReference type="PANTHER" id="PTHR43884">
    <property type="entry name" value="ACYL-COA DEHYDROGENASE"/>
    <property type="match status" value="1"/>
</dbReference>
<dbReference type="Gene3D" id="2.40.110.10">
    <property type="entry name" value="Butyryl-CoA Dehydrogenase, subunit A, domain 2"/>
    <property type="match status" value="1"/>
</dbReference>
<dbReference type="SUPFAM" id="SSF47203">
    <property type="entry name" value="Acyl-CoA dehydrogenase C-terminal domain-like"/>
    <property type="match status" value="1"/>
</dbReference>
<dbReference type="GO" id="GO:0003995">
    <property type="term" value="F:acyl-CoA dehydrogenase activity"/>
    <property type="evidence" value="ECO:0007669"/>
    <property type="project" value="TreeGrafter"/>
</dbReference>
<dbReference type="Pfam" id="PF00441">
    <property type="entry name" value="Acyl-CoA_dh_1"/>
    <property type="match status" value="1"/>
</dbReference>
<keyword evidence="4" id="KW-0274">FAD</keyword>
<dbReference type="InterPro" id="IPR013786">
    <property type="entry name" value="AcylCoA_DH/ox_N"/>
</dbReference>
<evidence type="ECO:0000256" key="1">
    <source>
        <dbReference type="ARBA" id="ARBA00001974"/>
    </source>
</evidence>
<comment type="similarity">
    <text evidence="2">Belongs to the acyl-CoA dehydrogenase family.</text>
</comment>
<dbReference type="InterPro" id="IPR009075">
    <property type="entry name" value="AcylCo_DH/oxidase_C"/>
</dbReference>
<feature type="domain" description="Acyl-CoA dehydrogenase/oxidase C-terminal" evidence="6">
    <location>
        <begin position="221"/>
        <end position="368"/>
    </location>
</feature>
<comment type="cofactor">
    <cofactor evidence="1">
        <name>FAD</name>
        <dbReference type="ChEBI" id="CHEBI:57692"/>
    </cofactor>
</comment>
<dbReference type="Pfam" id="PF02771">
    <property type="entry name" value="Acyl-CoA_dh_N"/>
    <property type="match status" value="1"/>
</dbReference>
<evidence type="ECO:0000259" key="6">
    <source>
        <dbReference type="Pfam" id="PF00441"/>
    </source>
</evidence>
<name>A0A3B0R4G8_9ZZZZ</name>
<evidence type="ECO:0000256" key="2">
    <source>
        <dbReference type="ARBA" id="ARBA00009347"/>
    </source>
</evidence>
<keyword evidence="3" id="KW-0285">Flavoprotein</keyword>
<gene>
    <name evidence="8" type="ORF">MNBD_ALPHA06-1295</name>
</gene>
<dbReference type="SUPFAM" id="SSF56645">
    <property type="entry name" value="Acyl-CoA dehydrogenase NM domain-like"/>
    <property type="match status" value="1"/>
</dbReference>
<evidence type="ECO:0000313" key="8">
    <source>
        <dbReference type="EMBL" id="VAV87031.1"/>
    </source>
</evidence>
<evidence type="ECO:0000256" key="4">
    <source>
        <dbReference type="ARBA" id="ARBA00022827"/>
    </source>
</evidence>
<dbReference type="Gene3D" id="1.10.540.10">
    <property type="entry name" value="Acyl-CoA dehydrogenase/oxidase, N-terminal domain"/>
    <property type="match status" value="1"/>
</dbReference>
<dbReference type="EMBL" id="UOEE01000026">
    <property type="protein sequence ID" value="VAV87031.1"/>
    <property type="molecule type" value="Genomic_DNA"/>
</dbReference>